<dbReference type="InterPro" id="IPR007627">
    <property type="entry name" value="RNA_pol_sigma70_r2"/>
</dbReference>
<accession>A0A4R0NSB8</accession>
<evidence type="ECO:0000313" key="7">
    <source>
        <dbReference type="EMBL" id="TCD03019.1"/>
    </source>
</evidence>
<dbReference type="InterPro" id="IPR014284">
    <property type="entry name" value="RNA_pol_sigma-70_dom"/>
</dbReference>
<feature type="domain" description="RNA polymerase sigma-70 region 2" evidence="5">
    <location>
        <begin position="29"/>
        <end position="93"/>
    </location>
</feature>
<keyword evidence="8" id="KW-1185">Reference proteome</keyword>
<proteinExistence type="inferred from homology"/>
<dbReference type="Pfam" id="PF08281">
    <property type="entry name" value="Sigma70_r4_2"/>
    <property type="match status" value="1"/>
</dbReference>
<evidence type="ECO:0000256" key="1">
    <source>
        <dbReference type="ARBA" id="ARBA00010641"/>
    </source>
</evidence>
<evidence type="ECO:0000259" key="5">
    <source>
        <dbReference type="Pfam" id="PF04542"/>
    </source>
</evidence>
<dbReference type="OrthoDB" id="711087at2"/>
<gene>
    <name evidence="7" type="ORF">EZ437_03300</name>
</gene>
<evidence type="ECO:0000256" key="3">
    <source>
        <dbReference type="ARBA" id="ARBA00023082"/>
    </source>
</evidence>
<evidence type="ECO:0000256" key="4">
    <source>
        <dbReference type="ARBA" id="ARBA00023163"/>
    </source>
</evidence>
<dbReference type="InterPro" id="IPR013249">
    <property type="entry name" value="RNA_pol_sigma70_r4_t2"/>
</dbReference>
<protein>
    <submittedName>
        <fullName evidence="7">Sigma-70 family RNA polymerase sigma factor</fullName>
    </submittedName>
</protein>
<dbReference type="CDD" id="cd06171">
    <property type="entry name" value="Sigma70_r4"/>
    <property type="match status" value="1"/>
</dbReference>
<dbReference type="AlphaFoldDB" id="A0A4R0NSB8"/>
<dbReference type="Gene3D" id="1.10.1740.10">
    <property type="match status" value="1"/>
</dbReference>
<reference evidence="7 8" key="1">
    <citation type="submission" date="2019-02" db="EMBL/GenBank/DDBJ databases">
        <title>Pedobacter sp. RP-1-14 sp. nov., isolated from Arctic soil.</title>
        <authorList>
            <person name="Dahal R.H."/>
        </authorList>
    </citation>
    <scope>NUCLEOTIDE SEQUENCE [LARGE SCALE GENOMIC DNA]</scope>
    <source>
        <strain evidence="7 8">RP-1-14</strain>
    </source>
</reference>
<evidence type="ECO:0000259" key="6">
    <source>
        <dbReference type="Pfam" id="PF08281"/>
    </source>
</evidence>
<feature type="domain" description="RNA polymerase sigma factor 70 region 4 type 2" evidence="6">
    <location>
        <begin position="124"/>
        <end position="169"/>
    </location>
</feature>
<dbReference type="RefSeq" id="WP_131593214.1">
    <property type="nucleotide sequence ID" value="NZ_SJSL01000001.1"/>
</dbReference>
<keyword evidence="2" id="KW-0805">Transcription regulation</keyword>
<dbReference type="Pfam" id="PF04542">
    <property type="entry name" value="Sigma70_r2"/>
    <property type="match status" value="1"/>
</dbReference>
<dbReference type="GO" id="GO:0016987">
    <property type="term" value="F:sigma factor activity"/>
    <property type="evidence" value="ECO:0007669"/>
    <property type="project" value="UniProtKB-KW"/>
</dbReference>
<keyword evidence="4" id="KW-0804">Transcription</keyword>
<dbReference type="GO" id="GO:0006352">
    <property type="term" value="P:DNA-templated transcription initiation"/>
    <property type="evidence" value="ECO:0007669"/>
    <property type="project" value="InterPro"/>
</dbReference>
<dbReference type="InterPro" id="IPR039425">
    <property type="entry name" value="RNA_pol_sigma-70-like"/>
</dbReference>
<dbReference type="EMBL" id="SJSL01000001">
    <property type="protein sequence ID" value="TCD03019.1"/>
    <property type="molecule type" value="Genomic_DNA"/>
</dbReference>
<keyword evidence="3" id="KW-0731">Sigma factor</keyword>
<comment type="similarity">
    <text evidence="1">Belongs to the sigma-70 factor family. ECF subfamily.</text>
</comment>
<dbReference type="Gene3D" id="1.10.10.10">
    <property type="entry name" value="Winged helix-like DNA-binding domain superfamily/Winged helix DNA-binding domain"/>
    <property type="match status" value="1"/>
</dbReference>
<comment type="caution">
    <text evidence="7">The sequence shown here is derived from an EMBL/GenBank/DDBJ whole genome shotgun (WGS) entry which is preliminary data.</text>
</comment>
<dbReference type="Proteomes" id="UP000293347">
    <property type="component" value="Unassembled WGS sequence"/>
</dbReference>
<dbReference type="SUPFAM" id="SSF88659">
    <property type="entry name" value="Sigma3 and sigma4 domains of RNA polymerase sigma factors"/>
    <property type="match status" value="1"/>
</dbReference>
<dbReference type="PANTHER" id="PTHR43133:SF46">
    <property type="entry name" value="RNA POLYMERASE SIGMA-70 FACTOR ECF SUBFAMILY"/>
    <property type="match status" value="1"/>
</dbReference>
<evidence type="ECO:0000256" key="2">
    <source>
        <dbReference type="ARBA" id="ARBA00023015"/>
    </source>
</evidence>
<dbReference type="InterPro" id="IPR013325">
    <property type="entry name" value="RNA_pol_sigma_r2"/>
</dbReference>
<sequence length="183" mass="21785">MSANPNDERELISLWKSGDERAFNQLFKLHFYKLFKFASRYIHDAELAKEIAMDVMFKAWQKKDELANDRPSLQPFLFHLLKAVIIDQFRKKSLHILPIGDMLTEPASIERADDLINYRELTQLYQESLNSLSPQRRLVFEMRQQQGMSYQEIADELNISSKTVNRHLTDSFHTVRKFMRKFR</sequence>
<dbReference type="NCBIfam" id="TIGR02937">
    <property type="entry name" value="sigma70-ECF"/>
    <property type="match status" value="1"/>
</dbReference>
<dbReference type="SUPFAM" id="SSF88946">
    <property type="entry name" value="Sigma2 domain of RNA polymerase sigma factors"/>
    <property type="match status" value="1"/>
</dbReference>
<name>A0A4R0NSB8_9SPHI</name>
<dbReference type="GO" id="GO:0003677">
    <property type="term" value="F:DNA binding"/>
    <property type="evidence" value="ECO:0007669"/>
    <property type="project" value="InterPro"/>
</dbReference>
<evidence type="ECO:0000313" key="8">
    <source>
        <dbReference type="Proteomes" id="UP000293347"/>
    </source>
</evidence>
<organism evidence="7 8">
    <name type="scientific">Pedobacter psychroterrae</name>
    <dbReference type="NCBI Taxonomy" id="2530453"/>
    <lineage>
        <taxon>Bacteria</taxon>
        <taxon>Pseudomonadati</taxon>
        <taxon>Bacteroidota</taxon>
        <taxon>Sphingobacteriia</taxon>
        <taxon>Sphingobacteriales</taxon>
        <taxon>Sphingobacteriaceae</taxon>
        <taxon>Pedobacter</taxon>
    </lineage>
</organism>
<dbReference type="InterPro" id="IPR013324">
    <property type="entry name" value="RNA_pol_sigma_r3/r4-like"/>
</dbReference>
<dbReference type="PANTHER" id="PTHR43133">
    <property type="entry name" value="RNA POLYMERASE ECF-TYPE SIGMA FACTO"/>
    <property type="match status" value="1"/>
</dbReference>
<dbReference type="InterPro" id="IPR036388">
    <property type="entry name" value="WH-like_DNA-bd_sf"/>
</dbReference>